<keyword evidence="10" id="KW-0594">Phospholipid biosynthesis</keyword>
<keyword evidence="9 13" id="KW-0472">Membrane</keyword>
<evidence type="ECO:0000256" key="3">
    <source>
        <dbReference type="ARBA" id="ARBA00022516"/>
    </source>
</evidence>
<keyword evidence="5 13" id="KW-0812">Transmembrane</keyword>
<feature type="transmembrane region" description="Helical" evidence="13">
    <location>
        <begin position="18"/>
        <end position="38"/>
    </location>
</feature>
<evidence type="ECO:0000256" key="7">
    <source>
        <dbReference type="ARBA" id="ARBA00022989"/>
    </source>
</evidence>
<feature type="domain" description="PLD phosphodiesterase" evidence="14">
    <location>
        <begin position="380"/>
        <end position="402"/>
    </location>
</feature>
<dbReference type="PANTHER" id="PTHR21248:SF22">
    <property type="entry name" value="PHOSPHOLIPASE D"/>
    <property type="match status" value="1"/>
</dbReference>
<dbReference type="STRING" id="1969733.B5V00_12570"/>
<dbReference type="PROSITE" id="PS50035">
    <property type="entry name" value="PLD"/>
    <property type="match status" value="2"/>
</dbReference>
<evidence type="ECO:0000313" key="16">
    <source>
        <dbReference type="Proteomes" id="UP000193136"/>
    </source>
</evidence>
<keyword evidence="6" id="KW-0677">Repeat</keyword>
<organism evidence="15 16">
    <name type="scientific">Geothermobacter hydrogeniphilus</name>
    <dbReference type="NCBI Taxonomy" id="1969733"/>
    <lineage>
        <taxon>Bacteria</taxon>
        <taxon>Pseudomonadati</taxon>
        <taxon>Thermodesulfobacteriota</taxon>
        <taxon>Desulfuromonadia</taxon>
        <taxon>Desulfuromonadales</taxon>
        <taxon>Geothermobacteraceae</taxon>
        <taxon>Geothermobacter</taxon>
    </lineage>
</organism>
<comment type="subcellular location">
    <subcellularLocation>
        <location evidence="1">Cell membrane</location>
        <topology evidence="1">Multi-pass membrane protein</topology>
    </subcellularLocation>
</comment>
<evidence type="ECO:0000259" key="14">
    <source>
        <dbReference type="PROSITE" id="PS50035"/>
    </source>
</evidence>
<comment type="caution">
    <text evidence="15">The sequence shown here is derived from an EMBL/GenBank/DDBJ whole genome shotgun (WGS) entry which is preliminary data.</text>
</comment>
<dbReference type="AlphaFoldDB" id="A0A1X0XZK6"/>
<name>A0A1X0XZK6_9BACT</name>
<reference evidence="15 16" key="1">
    <citation type="submission" date="2017-03" db="EMBL/GenBank/DDBJ databases">
        <title>Genome sequence of Geothermobacter sp. EPR-M, Deep-Sea Iron Reducer.</title>
        <authorList>
            <person name="Tully B."/>
            <person name="Savalia P."/>
            <person name="Abuyen K."/>
            <person name="Baughan C."/>
            <person name="Romero E."/>
            <person name="Ronkowski C."/>
            <person name="Torres B."/>
            <person name="Tremblay J."/>
            <person name="Trujillo A."/>
            <person name="Tyler M."/>
            <person name="Perez-Rodriguez I."/>
            <person name="Amend J."/>
        </authorList>
    </citation>
    <scope>NUCLEOTIDE SEQUENCE [LARGE SCALE GENOMIC DNA]</scope>
    <source>
        <strain evidence="15 16">EPR-M</strain>
    </source>
</reference>
<protein>
    <recommendedName>
        <fullName evidence="12">Cardiolipin synthase</fullName>
        <ecNumber evidence="12">2.7.8.-</ecNumber>
    </recommendedName>
</protein>
<keyword evidence="2" id="KW-1003">Cell membrane</keyword>
<evidence type="ECO:0000256" key="9">
    <source>
        <dbReference type="ARBA" id="ARBA00023136"/>
    </source>
</evidence>
<dbReference type="InterPro" id="IPR025202">
    <property type="entry name" value="PLD-like_dom"/>
</dbReference>
<evidence type="ECO:0000256" key="12">
    <source>
        <dbReference type="NCBIfam" id="TIGR04265"/>
    </source>
</evidence>
<dbReference type="CDD" id="cd09157">
    <property type="entry name" value="PLDc_CLS_unchar2_1"/>
    <property type="match status" value="1"/>
</dbReference>
<keyword evidence="3" id="KW-0444">Lipid biosynthesis</keyword>
<sequence length="462" mass="52555">MLTAGHALLNKRDPRAGLIWVLLCFFLPGIGVVLYWLLGVNRIRTRARDVQSRGEERPWPEPSISYWHPRFSYDPIFLHENNHALLALADSVTRRPLTSGNRVVPMFNGEQAYPAMLEAIAAAEREINLATYIFGSGATGKKFIAALEAAAARGVTVRLLIDALGERYSFPPVRRLIRDRRIRVLRFLPPSLFGRGIHFNLRNHRKLLIIDSHVGFTGGMNIADRHLAADVKNPRATADVHFRIEGPVVGQLQEAFWEDWSFASGEKFRNPEYPPPVERGAAFCRGISAGPNEDYDKLRWILIGAFNSARHRIRIMTPYFIPERSLIAAINAAALRGVDVELILPVKNNLPYVAWAARAYFWELLRHGTRIYYQPPPFAHSKLLLVDDHYSLVGSANLDPRSLRLNFEFNLEVFDRTLCDQLSEHFDAIRVRSQQITLAEIDQRPLTIKLADSFCKLFSPYL</sequence>
<dbReference type="Proteomes" id="UP000193136">
    <property type="component" value="Unassembled WGS sequence"/>
</dbReference>
<evidence type="ECO:0000256" key="13">
    <source>
        <dbReference type="SAM" id="Phobius"/>
    </source>
</evidence>
<dbReference type="CDD" id="cd09163">
    <property type="entry name" value="PLDc_CLS_unchar2_2"/>
    <property type="match status" value="1"/>
</dbReference>
<proteinExistence type="predicted"/>
<feature type="domain" description="PLD phosphodiesterase" evidence="14">
    <location>
        <begin position="199"/>
        <end position="226"/>
    </location>
</feature>
<evidence type="ECO:0000256" key="1">
    <source>
        <dbReference type="ARBA" id="ARBA00004651"/>
    </source>
</evidence>
<evidence type="ECO:0000256" key="8">
    <source>
        <dbReference type="ARBA" id="ARBA00023098"/>
    </source>
</evidence>
<keyword evidence="7 13" id="KW-1133">Transmembrane helix</keyword>
<dbReference type="InterPro" id="IPR022924">
    <property type="entry name" value="Cardiolipin_synthase"/>
</dbReference>
<dbReference type="InterPro" id="IPR027379">
    <property type="entry name" value="CLS_N"/>
</dbReference>
<dbReference type="OrthoDB" id="9762009at2"/>
<evidence type="ECO:0000313" key="15">
    <source>
        <dbReference type="EMBL" id="ORJ58323.1"/>
    </source>
</evidence>
<keyword evidence="11" id="KW-1208">Phospholipid metabolism</keyword>
<dbReference type="SMART" id="SM00155">
    <property type="entry name" value="PLDc"/>
    <property type="match status" value="2"/>
</dbReference>
<dbReference type="Pfam" id="PF13091">
    <property type="entry name" value="PLDc_2"/>
    <property type="match status" value="2"/>
</dbReference>
<evidence type="ECO:0000256" key="11">
    <source>
        <dbReference type="ARBA" id="ARBA00023264"/>
    </source>
</evidence>
<dbReference type="GO" id="GO:0008808">
    <property type="term" value="F:cardiolipin synthase activity"/>
    <property type="evidence" value="ECO:0007669"/>
    <property type="project" value="UniProtKB-UniRule"/>
</dbReference>
<accession>A0A1X0XZK6</accession>
<keyword evidence="16" id="KW-1185">Reference proteome</keyword>
<dbReference type="NCBIfam" id="TIGR04265">
    <property type="entry name" value="bac_cardiolipin"/>
    <property type="match status" value="1"/>
</dbReference>
<evidence type="ECO:0000256" key="2">
    <source>
        <dbReference type="ARBA" id="ARBA00022475"/>
    </source>
</evidence>
<evidence type="ECO:0000256" key="5">
    <source>
        <dbReference type="ARBA" id="ARBA00022692"/>
    </source>
</evidence>
<dbReference type="EC" id="2.7.8.-" evidence="12"/>
<dbReference type="PANTHER" id="PTHR21248">
    <property type="entry name" value="CARDIOLIPIN SYNTHASE"/>
    <property type="match status" value="1"/>
</dbReference>
<dbReference type="GO" id="GO:0005886">
    <property type="term" value="C:plasma membrane"/>
    <property type="evidence" value="ECO:0007669"/>
    <property type="project" value="UniProtKB-SubCell"/>
</dbReference>
<evidence type="ECO:0000256" key="10">
    <source>
        <dbReference type="ARBA" id="ARBA00023209"/>
    </source>
</evidence>
<keyword evidence="4" id="KW-0808">Transferase</keyword>
<evidence type="ECO:0000256" key="6">
    <source>
        <dbReference type="ARBA" id="ARBA00022737"/>
    </source>
</evidence>
<keyword evidence="8" id="KW-0443">Lipid metabolism</keyword>
<dbReference type="InterPro" id="IPR001736">
    <property type="entry name" value="PLipase_D/transphosphatidylase"/>
</dbReference>
<dbReference type="Gene3D" id="3.30.870.10">
    <property type="entry name" value="Endonuclease Chain A"/>
    <property type="match status" value="2"/>
</dbReference>
<evidence type="ECO:0000256" key="4">
    <source>
        <dbReference type="ARBA" id="ARBA00022679"/>
    </source>
</evidence>
<dbReference type="GO" id="GO:0032049">
    <property type="term" value="P:cardiolipin biosynthetic process"/>
    <property type="evidence" value="ECO:0007669"/>
    <property type="project" value="UniProtKB-UniRule"/>
</dbReference>
<dbReference type="EMBL" id="NAAD01000016">
    <property type="protein sequence ID" value="ORJ58323.1"/>
    <property type="molecule type" value="Genomic_DNA"/>
</dbReference>
<dbReference type="Pfam" id="PF13396">
    <property type="entry name" value="PLDc_N"/>
    <property type="match status" value="1"/>
</dbReference>
<gene>
    <name evidence="15" type="ORF">B5V00_12570</name>
</gene>
<dbReference type="SUPFAM" id="SSF56024">
    <property type="entry name" value="Phospholipase D/nuclease"/>
    <property type="match status" value="2"/>
</dbReference>